<name>A0A1R0GQQ7_9FUNG</name>
<gene>
    <name evidence="1" type="ORF">AYI68_g6721</name>
</gene>
<proteinExistence type="predicted"/>
<sequence>MYANLFAKTLANIFSNVETGTTMLVDIISEMYPVSQIFLKIFKIILSIFEVGKVSDLTNFHTSLGIPSTPEALLFGIYFRAEVISDQFIGSSHSGKGSMSKFSIGSHLSVVLLFPVISIARFLK</sequence>
<dbReference type="EMBL" id="LSSL01004785">
    <property type="protein sequence ID" value="OLY79214.1"/>
    <property type="molecule type" value="Genomic_DNA"/>
</dbReference>
<dbReference type="Proteomes" id="UP000187455">
    <property type="component" value="Unassembled WGS sequence"/>
</dbReference>
<evidence type="ECO:0000313" key="2">
    <source>
        <dbReference type="Proteomes" id="UP000187455"/>
    </source>
</evidence>
<organism evidence="1 2">
    <name type="scientific">Smittium mucronatum</name>
    <dbReference type="NCBI Taxonomy" id="133383"/>
    <lineage>
        <taxon>Eukaryota</taxon>
        <taxon>Fungi</taxon>
        <taxon>Fungi incertae sedis</taxon>
        <taxon>Zoopagomycota</taxon>
        <taxon>Kickxellomycotina</taxon>
        <taxon>Harpellomycetes</taxon>
        <taxon>Harpellales</taxon>
        <taxon>Legeriomycetaceae</taxon>
        <taxon>Smittium</taxon>
    </lineage>
</organism>
<accession>A0A1R0GQQ7</accession>
<protein>
    <submittedName>
        <fullName evidence="1">Uncharacterized protein</fullName>
    </submittedName>
</protein>
<reference evidence="1 2" key="1">
    <citation type="journal article" date="2016" name="Mol. Biol. Evol.">
        <title>Genome-Wide Survey of Gut Fungi (Harpellales) Reveals the First Horizontally Transferred Ubiquitin Gene from a Mosquito Host.</title>
        <authorList>
            <person name="Wang Y."/>
            <person name="White M.M."/>
            <person name="Kvist S."/>
            <person name="Moncalvo J.M."/>
        </authorList>
    </citation>
    <scope>NUCLEOTIDE SEQUENCE [LARGE SCALE GENOMIC DNA]</scope>
    <source>
        <strain evidence="1 2">ALG-7-W6</strain>
    </source>
</reference>
<dbReference type="AlphaFoldDB" id="A0A1R0GQQ7"/>
<evidence type="ECO:0000313" key="1">
    <source>
        <dbReference type="EMBL" id="OLY79214.1"/>
    </source>
</evidence>
<comment type="caution">
    <text evidence="1">The sequence shown here is derived from an EMBL/GenBank/DDBJ whole genome shotgun (WGS) entry which is preliminary data.</text>
</comment>
<keyword evidence="2" id="KW-1185">Reference proteome</keyword>